<dbReference type="Proteomes" id="UP000270927">
    <property type="component" value="Unassembled WGS sequence"/>
</dbReference>
<comment type="caution">
    <text evidence="6">The sequence shown here is derived from an EMBL/GenBank/DDBJ whole genome shotgun (WGS) entry which is preliminary data.</text>
</comment>
<dbReference type="Gene3D" id="3.40.190.10">
    <property type="entry name" value="Periplasmic binding protein-like II"/>
    <property type="match status" value="1"/>
</dbReference>
<dbReference type="GO" id="GO:0043190">
    <property type="term" value="C:ATP-binding cassette (ABC) transporter complex"/>
    <property type="evidence" value="ECO:0007669"/>
    <property type="project" value="InterPro"/>
</dbReference>
<evidence type="ECO:0000259" key="5">
    <source>
        <dbReference type="Pfam" id="PF00496"/>
    </source>
</evidence>
<comment type="subcellular location">
    <subcellularLocation>
        <location evidence="1">Cell envelope</location>
    </subcellularLocation>
</comment>
<proteinExistence type="inferred from homology"/>
<dbReference type="EMBL" id="RARA01000024">
    <property type="protein sequence ID" value="ROT47345.1"/>
    <property type="molecule type" value="Genomic_DNA"/>
</dbReference>
<evidence type="ECO:0000256" key="2">
    <source>
        <dbReference type="ARBA" id="ARBA00005695"/>
    </source>
</evidence>
<dbReference type="PIRSF" id="PIRSF002741">
    <property type="entry name" value="MppA"/>
    <property type="match status" value="1"/>
</dbReference>
<dbReference type="PANTHER" id="PTHR30290">
    <property type="entry name" value="PERIPLASMIC BINDING COMPONENT OF ABC TRANSPORTER"/>
    <property type="match status" value="1"/>
</dbReference>
<dbReference type="InterPro" id="IPR039424">
    <property type="entry name" value="SBP_5"/>
</dbReference>
<evidence type="ECO:0000313" key="6">
    <source>
        <dbReference type="EMBL" id="ROT47345.1"/>
    </source>
</evidence>
<dbReference type="GO" id="GO:0030288">
    <property type="term" value="C:outer membrane-bounded periplasmic space"/>
    <property type="evidence" value="ECO:0007669"/>
    <property type="project" value="UniProtKB-ARBA"/>
</dbReference>
<evidence type="ECO:0000313" key="7">
    <source>
        <dbReference type="Proteomes" id="UP000270927"/>
    </source>
</evidence>
<protein>
    <recommendedName>
        <fullName evidence="5">Solute-binding protein family 5 domain-containing protein</fullName>
    </recommendedName>
</protein>
<dbReference type="Gene3D" id="3.10.105.10">
    <property type="entry name" value="Dipeptide-binding Protein, Domain 3"/>
    <property type="match status" value="1"/>
</dbReference>
<accession>A0A3N2QC38</accession>
<evidence type="ECO:0000256" key="3">
    <source>
        <dbReference type="ARBA" id="ARBA00022448"/>
    </source>
</evidence>
<dbReference type="OrthoDB" id="9772924at2"/>
<dbReference type="AlphaFoldDB" id="A0A3N2QC38"/>
<feature type="domain" description="Solute-binding protein family 5" evidence="5">
    <location>
        <begin position="79"/>
        <end position="490"/>
    </location>
</feature>
<dbReference type="InterPro" id="IPR000914">
    <property type="entry name" value="SBP_5_dom"/>
</dbReference>
<dbReference type="SUPFAM" id="SSF53850">
    <property type="entry name" value="Periplasmic binding protein-like II"/>
    <property type="match status" value="1"/>
</dbReference>
<dbReference type="InterPro" id="IPR030678">
    <property type="entry name" value="Peptide/Ni-bd"/>
</dbReference>
<dbReference type="GO" id="GO:0015833">
    <property type="term" value="P:peptide transport"/>
    <property type="evidence" value="ECO:0007669"/>
    <property type="project" value="TreeGrafter"/>
</dbReference>
<reference evidence="6 7" key="1">
    <citation type="submission" date="2018-09" db="EMBL/GenBank/DDBJ databases">
        <title>Comparative Genomics of Wolbachia-Cardinium Dual Endosymbiosis in a Plant-Parasitic Nematode.</title>
        <authorList>
            <person name="Brown A.M.V."/>
            <person name="Wasala S.K."/>
            <person name="Howe D.K."/>
            <person name="Peetz A.B."/>
            <person name="Zasada I.A."/>
            <person name="Denver D.R."/>
        </authorList>
    </citation>
    <scope>NUCLEOTIDE SEQUENCE [LARGE SCALE GENOMIC DNA]</scope>
    <source>
        <strain evidence="6 7">Pp_1</strain>
    </source>
</reference>
<keyword evidence="3" id="KW-0813">Transport</keyword>
<gene>
    <name evidence="6" type="ORF">EDM02_02805</name>
</gene>
<keyword evidence="7" id="KW-1185">Reference proteome</keyword>
<keyword evidence="4" id="KW-0732">Signal</keyword>
<dbReference type="PANTHER" id="PTHR30290:SF10">
    <property type="entry name" value="PERIPLASMIC OLIGOPEPTIDE-BINDING PROTEIN-RELATED"/>
    <property type="match status" value="1"/>
</dbReference>
<evidence type="ECO:0000256" key="1">
    <source>
        <dbReference type="ARBA" id="ARBA00004196"/>
    </source>
</evidence>
<name>A0A3N2QC38_9BACT</name>
<organism evidence="6 7">
    <name type="scientific">Candidatus Cardinium hertigii</name>
    <dbReference type="NCBI Taxonomy" id="247481"/>
    <lineage>
        <taxon>Bacteria</taxon>
        <taxon>Pseudomonadati</taxon>
        <taxon>Bacteroidota</taxon>
        <taxon>Cytophagia</taxon>
        <taxon>Cytophagales</taxon>
        <taxon>Amoebophilaceae</taxon>
        <taxon>Candidatus Cardinium</taxon>
    </lineage>
</organism>
<sequence>MGKRIIMYLMAIAVFGTIFYNEYKRNKTITSTSSVLNNVSVHEFCGTDPVMLKDTGSVQVISKIYEGLYTYHPLKRPVELIPDLAEGMPSISPDGLVYIFKIKKDVLFQDDACFPNGKGRMLTAADVVFTLKRIVDPNNTVPYVDFIDGKIKGLDAWKKRADYAQEVEGLQALDSYTLQVTLTAPWPAFLNFLAMWPAFVVAHEAVSHYGPEFLNHPVGTGPFILKGGFDPQAKRLEFVKNPTFRKKLFPNEAAPQYQHMLAYAGKQLPLVDKVVTHVILEEQPRWLKMQKAEIDIDRIDDTAFALTIVKDGVLLPTWAEKGLVLDQTPGTNVEFFAFNHTHALFGKNISLRKAMSMAFDRETYNKMFYNQAAQEAQSIVPSMLMDNADVLVNPYAYNLDRAKEYLVKAGYPNGKGLPDITLDCRAETASKNKAMFFAKCMEKIGITVQVIPNIWAELHNKIYKQATMLHTYVWYADDPDPASMLQLIRSKHLAGLQYENIEFNTLFDKAVTLVDRAERYRLYATLNKIAMEEVPMIFAVNKPIQFLYHKWVKNFAYDGFGLFFDQYIAVDMAEKAKSTMK</sequence>
<evidence type="ECO:0000256" key="4">
    <source>
        <dbReference type="ARBA" id="ARBA00022729"/>
    </source>
</evidence>
<comment type="similarity">
    <text evidence="2">Belongs to the bacterial solute-binding protein 5 family.</text>
</comment>
<dbReference type="Gene3D" id="3.90.76.10">
    <property type="entry name" value="Dipeptide-binding Protein, Domain 1"/>
    <property type="match status" value="1"/>
</dbReference>
<dbReference type="RefSeq" id="WP_123662873.1">
    <property type="nucleotide sequence ID" value="NZ_RARA01000024.1"/>
</dbReference>
<dbReference type="GO" id="GO:1904680">
    <property type="term" value="F:peptide transmembrane transporter activity"/>
    <property type="evidence" value="ECO:0007669"/>
    <property type="project" value="TreeGrafter"/>
</dbReference>
<dbReference type="Pfam" id="PF00496">
    <property type="entry name" value="SBP_bac_5"/>
    <property type="match status" value="1"/>
</dbReference>